<keyword evidence="1" id="KW-0472">Membrane</keyword>
<gene>
    <name evidence="2" type="ORF">A2719_03545</name>
</gene>
<dbReference type="Proteomes" id="UP000177480">
    <property type="component" value="Unassembled WGS sequence"/>
</dbReference>
<feature type="transmembrane region" description="Helical" evidence="1">
    <location>
        <begin position="43"/>
        <end position="64"/>
    </location>
</feature>
<accession>A0A1G2G1N7</accession>
<protein>
    <submittedName>
        <fullName evidence="2">Uncharacterized protein</fullName>
    </submittedName>
</protein>
<reference evidence="2 3" key="1">
    <citation type="journal article" date="2016" name="Nat. Commun.">
        <title>Thousands of microbial genomes shed light on interconnected biogeochemical processes in an aquifer system.</title>
        <authorList>
            <person name="Anantharaman K."/>
            <person name="Brown C.T."/>
            <person name="Hug L.A."/>
            <person name="Sharon I."/>
            <person name="Castelle C.J."/>
            <person name="Probst A.J."/>
            <person name="Thomas B.C."/>
            <person name="Singh A."/>
            <person name="Wilkins M.J."/>
            <person name="Karaoz U."/>
            <person name="Brodie E.L."/>
            <person name="Williams K.H."/>
            <person name="Hubbard S.S."/>
            <person name="Banfield J.F."/>
        </authorList>
    </citation>
    <scope>NUCLEOTIDE SEQUENCE [LARGE SCALE GENOMIC DNA]</scope>
</reference>
<proteinExistence type="predicted"/>
<organism evidence="2 3">
    <name type="scientific">Candidatus Ryanbacteria bacterium RIFCSPHIGHO2_01_FULL_45_22</name>
    <dbReference type="NCBI Taxonomy" id="1802114"/>
    <lineage>
        <taxon>Bacteria</taxon>
        <taxon>Candidatus Ryaniibacteriota</taxon>
    </lineage>
</organism>
<comment type="caution">
    <text evidence="2">The sequence shown here is derived from an EMBL/GenBank/DDBJ whole genome shotgun (WGS) entry which is preliminary data.</text>
</comment>
<keyword evidence="1" id="KW-1133">Transmembrane helix</keyword>
<keyword evidence="1" id="KW-0812">Transmembrane</keyword>
<evidence type="ECO:0000256" key="1">
    <source>
        <dbReference type="SAM" id="Phobius"/>
    </source>
</evidence>
<dbReference type="AlphaFoldDB" id="A0A1G2G1N7"/>
<dbReference type="EMBL" id="MHNK01000010">
    <property type="protein sequence ID" value="OGZ44007.1"/>
    <property type="molecule type" value="Genomic_DNA"/>
</dbReference>
<evidence type="ECO:0000313" key="2">
    <source>
        <dbReference type="EMBL" id="OGZ44007.1"/>
    </source>
</evidence>
<evidence type="ECO:0000313" key="3">
    <source>
        <dbReference type="Proteomes" id="UP000177480"/>
    </source>
</evidence>
<name>A0A1G2G1N7_9BACT</name>
<dbReference type="STRING" id="1802114.A2719_03545"/>
<feature type="transmembrane region" description="Helical" evidence="1">
    <location>
        <begin position="12"/>
        <end position="37"/>
    </location>
</feature>
<sequence>MFREEELVIGDVFPAAVFMVGGRPVTWLIVLPVIFVSWLNNSWVMLLILAVLAVLVLLVVMYGLNKRRLFPEDPENFWLVKKDQKIFASGFCEMKLAPEGYTRYTPHKYPRVLNIGIKKTIDSIVWIIRADVHFPKETWGPVPFFKDDPTTRNNRLRETLASLSSEDVNNEALAESLRKEYDFMIPGVRVIVTKHPE</sequence>